<proteinExistence type="predicted"/>
<organism evidence="1 2">
    <name type="scientific">Leptospira barantonii</name>
    <dbReference type="NCBI Taxonomy" id="2023184"/>
    <lineage>
        <taxon>Bacteria</taxon>
        <taxon>Pseudomonadati</taxon>
        <taxon>Spirochaetota</taxon>
        <taxon>Spirochaetia</taxon>
        <taxon>Leptospirales</taxon>
        <taxon>Leptospiraceae</taxon>
        <taxon>Leptospira</taxon>
    </lineage>
</organism>
<protein>
    <recommendedName>
        <fullName evidence="3">PRC-barrel domain-containing protein</fullName>
    </recommendedName>
</protein>
<dbReference type="RefSeq" id="WP_135671287.1">
    <property type="nucleotide sequence ID" value="NZ_RQGN01000063.1"/>
</dbReference>
<comment type="caution">
    <text evidence="1">The sequence shown here is derived from an EMBL/GenBank/DDBJ whole genome shotgun (WGS) entry which is preliminary data.</text>
</comment>
<dbReference type="AlphaFoldDB" id="A0A5F2B375"/>
<name>A0A5F2B375_9LEPT</name>
<dbReference type="OrthoDB" id="334657at2"/>
<accession>A0A5F2B375</accession>
<evidence type="ECO:0000313" key="1">
    <source>
        <dbReference type="EMBL" id="TGL99950.1"/>
    </source>
</evidence>
<dbReference type="Proteomes" id="UP000298429">
    <property type="component" value="Unassembled WGS sequence"/>
</dbReference>
<reference evidence="1 2" key="1">
    <citation type="journal article" date="2019" name="PLoS Negl. Trop. Dis.">
        <title>Revisiting the worldwide diversity of Leptospira species in the environment.</title>
        <authorList>
            <person name="Vincent A.T."/>
            <person name="Schiettekatte O."/>
            <person name="Bourhy P."/>
            <person name="Veyrier F.J."/>
            <person name="Picardeau M."/>
        </authorList>
    </citation>
    <scope>NUCLEOTIDE SEQUENCE [LARGE SCALE GENOMIC DNA]</scope>
    <source>
        <strain evidence="1 2">201702444</strain>
    </source>
</reference>
<gene>
    <name evidence="1" type="ORF">EHQ76_12835</name>
</gene>
<evidence type="ECO:0008006" key="3">
    <source>
        <dbReference type="Google" id="ProtNLM"/>
    </source>
</evidence>
<sequence length="149" mass="17155">MIVFADKEKEPKEAKSFWASLGRNVISKSGENSGRLVDLCFLSGNLSGIVVLKGFRKIYFSREHLKTDSKERILLKIDPPSNLLGKRVYDKNARFLGSVTEIQVSPGTVKLIRFWVRKFPFTPKIEFYPEDIQTSIKNVLLKKEHAKRR</sequence>
<evidence type="ECO:0000313" key="2">
    <source>
        <dbReference type="Proteomes" id="UP000298429"/>
    </source>
</evidence>
<dbReference type="EMBL" id="RQGN01000063">
    <property type="protein sequence ID" value="TGL99950.1"/>
    <property type="molecule type" value="Genomic_DNA"/>
</dbReference>